<organism evidence="2 3">
    <name type="scientific">Neorickettsia risticii (strain Illinois)</name>
    <dbReference type="NCBI Taxonomy" id="434131"/>
    <lineage>
        <taxon>Bacteria</taxon>
        <taxon>Pseudomonadati</taxon>
        <taxon>Pseudomonadota</taxon>
        <taxon>Alphaproteobacteria</taxon>
        <taxon>Rickettsiales</taxon>
        <taxon>Anaplasmataceae</taxon>
        <taxon>Neorickettsia</taxon>
    </lineage>
</organism>
<dbReference type="Proteomes" id="UP000001627">
    <property type="component" value="Chromosome"/>
</dbReference>
<feature type="transmembrane region" description="Helical" evidence="1">
    <location>
        <begin position="117"/>
        <end position="136"/>
    </location>
</feature>
<dbReference type="RefSeq" id="WP_012779454.1">
    <property type="nucleotide sequence ID" value="NC_013009.1"/>
</dbReference>
<dbReference type="EMBL" id="CP001431">
    <property type="protein sequence ID" value="ACT69057.1"/>
    <property type="molecule type" value="Genomic_DNA"/>
</dbReference>
<reference evidence="2 3" key="1">
    <citation type="journal article" date="2009" name="Nucleic Acids Res.">
        <title>Analysis of complete genome sequence of Neorickettsia risticii: causative agent of Potomac horse fever.</title>
        <authorList>
            <person name="Lin M."/>
            <person name="Zhang C."/>
            <person name="Gibson K."/>
            <person name="Rikihisa Y."/>
        </authorList>
    </citation>
    <scope>NUCLEOTIDE SEQUENCE [LARGE SCALE GENOMIC DNA]</scope>
    <source>
        <strain evidence="2 3">Illinois</strain>
    </source>
</reference>
<feature type="transmembrane region" description="Helical" evidence="1">
    <location>
        <begin position="36"/>
        <end position="57"/>
    </location>
</feature>
<keyword evidence="1" id="KW-0472">Membrane</keyword>
<sequence>MGPVTLFRLFLSAIVLAVQIVKRIPWKNDGIITKSWWCFVYLQWVGFLLAITLMLGLSKSNRVGVRANEADRNGQGIAKRTLFEVCSFCVCFVLSLALICITAVLDHKSDLPLRTKRVLAIVECTLLFLLLVVLIVQSLCGPGAIPPTYIPAMEFPERTFDGTSHVGGIRESGNVGVYDMAPSGAHYGGTGFMVSRLSAVFGERGEILYRVAHNVVSVT</sequence>
<gene>
    <name evidence="2" type="ordered locus">NRI_0071</name>
</gene>
<keyword evidence="3" id="KW-1185">Reference proteome</keyword>
<dbReference type="HOGENOM" id="CLU_1260338_0_0_5"/>
<dbReference type="OrthoDB" id="9863435at2"/>
<proteinExistence type="predicted"/>
<evidence type="ECO:0000313" key="2">
    <source>
        <dbReference type="EMBL" id="ACT69057.1"/>
    </source>
</evidence>
<name>C6V3V3_NEORI</name>
<feature type="transmembrane region" description="Helical" evidence="1">
    <location>
        <begin position="6"/>
        <end position="24"/>
    </location>
</feature>
<evidence type="ECO:0000256" key="1">
    <source>
        <dbReference type="SAM" id="Phobius"/>
    </source>
</evidence>
<evidence type="ECO:0000313" key="3">
    <source>
        <dbReference type="Proteomes" id="UP000001627"/>
    </source>
</evidence>
<feature type="transmembrane region" description="Helical" evidence="1">
    <location>
        <begin position="82"/>
        <end position="105"/>
    </location>
</feature>
<keyword evidence="1" id="KW-0812">Transmembrane</keyword>
<keyword evidence="1" id="KW-1133">Transmembrane helix</keyword>
<accession>C6V3V3</accession>
<dbReference type="KEGG" id="nri:NRI_0071"/>
<dbReference type="AlphaFoldDB" id="C6V3V3"/>
<protein>
    <submittedName>
        <fullName evidence="2">Uncharacterized protein</fullName>
    </submittedName>
</protein>